<dbReference type="EMBL" id="JACIDR010000001">
    <property type="protein sequence ID" value="MBB3972437.1"/>
    <property type="molecule type" value="Genomic_DNA"/>
</dbReference>
<dbReference type="RefSeq" id="WP_246397940.1">
    <property type="nucleotide sequence ID" value="NZ_JACIDR010000001.1"/>
</dbReference>
<sequence>MRLEERRAAWNERAVAALHAPRAALPNAVLAQALAARWTPRTPRAAVDGFWRAHPLRADRLARALAQRSGAPDGWRWTFAGEDPRRLRVPPLPHRLVKAEARPGRCVVCGQAVFRLGWHRDLWGAGATNQRAAWHACCVVAWKLWNAPSDHRRLLARVQGHRCAITQKRLLRTAEVDHRVPLFEVWRDRRDLPWPELLAFWGAPNLQVVNRSAHTGKSIAETQDRALRRRSALAPEPLQSDPKEPFLS</sequence>
<name>A0A7W6GF13_9HYPH</name>
<evidence type="ECO:0000313" key="3">
    <source>
        <dbReference type="Proteomes" id="UP000528964"/>
    </source>
</evidence>
<proteinExistence type="predicted"/>
<keyword evidence="3" id="KW-1185">Reference proteome</keyword>
<comment type="caution">
    <text evidence="2">The sequence shown here is derived from an EMBL/GenBank/DDBJ whole genome shotgun (WGS) entry which is preliminary data.</text>
</comment>
<gene>
    <name evidence="2" type="ORF">GGR24_001070</name>
</gene>
<accession>A0A7W6GF13</accession>
<dbReference type="AlphaFoldDB" id="A0A7W6GF13"/>
<feature type="region of interest" description="Disordered" evidence="1">
    <location>
        <begin position="224"/>
        <end position="248"/>
    </location>
</feature>
<reference evidence="2 3" key="1">
    <citation type="submission" date="2020-08" db="EMBL/GenBank/DDBJ databases">
        <title>Genomic Encyclopedia of Type Strains, Phase IV (KMG-IV): sequencing the most valuable type-strain genomes for metagenomic binning, comparative biology and taxonomic classification.</title>
        <authorList>
            <person name="Goeker M."/>
        </authorList>
    </citation>
    <scope>NUCLEOTIDE SEQUENCE [LARGE SCALE GENOMIC DNA]</scope>
    <source>
        <strain evidence="2 3">DSM 25481</strain>
    </source>
</reference>
<evidence type="ECO:0000256" key="1">
    <source>
        <dbReference type="SAM" id="MobiDB-lite"/>
    </source>
</evidence>
<evidence type="ECO:0000313" key="2">
    <source>
        <dbReference type="EMBL" id="MBB3972437.1"/>
    </source>
</evidence>
<organism evidence="2 3">
    <name type="scientific">Hansschlegelia beijingensis</name>
    <dbReference type="NCBI Taxonomy" id="1133344"/>
    <lineage>
        <taxon>Bacteria</taxon>
        <taxon>Pseudomonadati</taxon>
        <taxon>Pseudomonadota</taxon>
        <taxon>Alphaproteobacteria</taxon>
        <taxon>Hyphomicrobiales</taxon>
        <taxon>Methylopilaceae</taxon>
        <taxon>Hansschlegelia</taxon>
    </lineage>
</organism>
<dbReference type="Proteomes" id="UP000528964">
    <property type="component" value="Unassembled WGS sequence"/>
</dbReference>
<protein>
    <submittedName>
        <fullName evidence="2">Uncharacterized protein</fullName>
    </submittedName>
</protein>